<dbReference type="Pfam" id="PF00132">
    <property type="entry name" value="Hexapep"/>
    <property type="match status" value="1"/>
</dbReference>
<protein>
    <recommendedName>
        <fullName evidence="2">PglD N-terminal domain-containing protein</fullName>
    </recommendedName>
</protein>
<reference evidence="3" key="1">
    <citation type="journal article" date="2015" name="Nature">
        <title>Complex archaea that bridge the gap between prokaryotes and eukaryotes.</title>
        <authorList>
            <person name="Spang A."/>
            <person name="Saw J.H."/>
            <person name="Jorgensen S.L."/>
            <person name="Zaremba-Niedzwiedzka K."/>
            <person name="Martijn J."/>
            <person name="Lind A.E."/>
            <person name="van Eijk R."/>
            <person name="Schleper C."/>
            <person name="Guy L."/>
            <person name="Ettema T.J."/>
        </authorList>
    </citation>
    <scope>NUCLEOTIDE SEQUENCE</scope>
</reference>
<evidence type="ECO:0000259" key="2">
    <source>
        <dbReference type="Pfam" id="PF17836"/>
    </source>
</evidence>
<keyword evidence="1" id="KW-0808">Transferase</keyword>
<dbReference type="InterPro" id="IPR020019">
    <property type="entry name" value="AcTrfase_PglD-like"/>
</dbReference>
<organism evidence="3">
    <name type="scientific">marine sediment metagenome</name>
    <dbReference type="NCBI Taxonomy" id="412755"/>
    <lineage>
        <taxon>unclassified sequences</taxon>
        <taxon>metagenomes</taxon>
        <taxon>ecological metagenomes</taxon>
    </lineage>
</organism>
<dbReference type="PROSITE" id="PS00101">
    <property type="entry name" value="HEXAPEP_TRANSFERASES"/>
    <property type="match status" value="1"/>
</dbReference>
<accession>A0A0F9ALI1</accession>
<feature type="domain" description="PglD N-terminal" evidence="2">
    <location>
        <begin position="2"/>
        <end position="81"/>
    </location>
</feature>
<dbReference type="InterPro" id="IPR041561">
    <property type="entry name" value="PglD_N"/>
</dbReference>
<dbReference type="InterPro" id="IPR050179">
    <property type="entry name" value="Trans_hexapeptide_repeat"/>
</dbReference>
<dbReference type="GO" id="GO:0016740">
    <property type="term" value="F:transferase activity"/>
    <property type="evidence" value="ECO:0007669"/>
    <property type="project" value="UniProtKB-KW"/>
</dbReference>
<evidence type="ECO:0000256" key="1">
    <source>
        <dbReference type="ARBA" id="ARBA00022679"/>
    </source>
</evidence>
<dbReference type="PANTHER" id="PTHR43300">
    <property type="entry name" value="ACETYLTRANSFERASE"/>
    <property type="match status" value="1"/>
</dbReference>
<comment type="caution">
    <text evidence="3">The sequence shown here is derived from an EMBL/GenBank/DDBJ whole genome shotgun (WGS) entry which is preliminary data.</text>
</comment>
<dbReference type="Gene3D" id="3.40.50.20">
    <property type="match status" value="1"/>
</dbReference>
<dbReference type="CDD" id="cd03360">
    <property type="entry name" value="LbH_AT_putative"/>
    <property type="match status" value="1"/>
</dbReference>
<proteinExistence type="predicted"/>
<gene>
    <name evidence="3" type="ORF">LCGC14_2897660</name>
</gene>
<evidence type="ECO:0000313" key="3">
    <source>
        <dbReference type="EMBL" id="KKK73056.1"/>
    </source>
</evidence>
<dbReference type="EMBL" id="LAZR01056963">
    <property type="protein sequence ID" value="KKK73056.1"/>
    <property type="molecule type" value="Genomic_DNA"/>
</dbReference>
<dbReference type="Gene3D" id="2.160.10.10">
    <property type="entry name" value="Hexapeptide repeat proteins"/>
    <property type="match status" value="1"/>
</dbReference>
<dbReference type="NCBIfam" id="TIGR03570">
    <property type="entry name" value="NeuD_NnaD"/>
    <property type="match status" value="1"/>
</dbReference>
<name>A0A0F9ALI1_9ZZZZ</name>
<dbReference type="Pfam" id="PF17836">
    <property type="entry name" value="PglD_N"/>
    <property type="match status" value="1"/>
</dbReference>
<dbReference type="InterPro" id="IPR011004">
    <property type="entry name" value="Trimer_LpxA-like_sf"/>
</dbReference>
<dbReference type="PANTHER" id="PTHR43300:SF7">
    <property type="entry name" value="UDP-N-ACETYLBACILLOSAMINE N-ACETYLTRANSFERASE"/>
    <property type="match status" value="1"/>
</dbReference>
<dbReference type="InterPro" id="IPR018357">
    <property type="entry name" value="Hexapep_transf_CS"/>
</dbReference>
<sequence>MKIIIVGAGGQARVIYECLRDEKSLDTVAFVHHLPVEEERDIRGIPVVGDHSVVSGLKEKGVKGFIVGIGDNKIRADHFKKFKEFGFKPINAIHPTANIAHNVTLGNGIVLGMGANINTNAQMGNNTIINTGAIIEHDNIIEENVHIAPGTLLAGSVTVKKGAFVGIGSIIKEGVCIGENVIIGAGSLVLEDIPDNVVAVGRPSRIIKENQLD</sequence>
<dbReference type="AlphaFoldDB" id="A0A0F9ALI1"/>
<dbReference type="SUPFAM" id="SSF51161">
    <property type="entry name" value="Trimeric LpxA-like enzymes"/>
    <property type="match status" value="1"/>
</dbReference>
<dbReference type="InterPro" id="IPR001451">
    <property type="entry name" value="Hexapep"/>
</dbReference>